<feature type="signal peptide" evidence="2">
    <location>
        <begin position="1"/>
        <end position="18"/>
    </location>
</feature>
<evidence type="ECO:0000256" key="2">
    <source>
        <dbReference type="SAM" id="SignalP"/>
    </source>
</evidence>
<gene>
    <name evidence="4" type="ORF">FPZ54_03285</name>
</gene>
<evidence type="ECO:0000259" key="3">
    <source>
        <dbReference type="Pfam" id="PF03629"/>
    </source>
</evidence>
<proteinExistence type="predicted"/>
<dbReference type="EMBL" id="CP042239">
    <property type="protein sequence ID" value="QDX25142.1"/>
    <property type="molecule type" value="Genomic_DNA"/>
</dbReference>
<reference evidence="4 5" key="1">
    <citation type="submission" date="2019-07" db="EMBL/GenBank/DDBJ databases">
        <title>Sphingomonas alkalisoli sp. nov., isolated from rhizosphere soil of Suaedae salsa.</title>
        <authorList>
            <person name="Zhang H."/>
            <person name="Xu L."/>
            <person name="Zhang J.-X."/>
            <person name="Sun J.-Q."/>
        </authorList>
    </citation>
    <scope>NUCLEOTIDE SEQUENCE [LARGE SCALE GENOMIC DNA]</scope>
    <source>
        <strain evidence="4 5">XS-10</strain>
    </source>
</reference>
<dbReference type="Gene3D" id="3.40.50.1110">
    <property type="entry name" value="SGNH hydrolase"/>
    <property type="match status" value="2"/>
</dbReference>
<dbReference type="RefSeq" id="WP_145844950.1">
    <property type="nucleotide sequence ID" value="NZ_CP042239.1"/>
</dbReference>
<dbReference type="Gene3D" id="2.60.40.10">
    <property type="entry name" value="Immunoglobulins"/>
    <property type="match status" value="1"/>
</dbReference>
<dbReference type="SUPFAM" id="SSF49785">
    <property type="entry name" value="Galactose-binding domain-like"/>
    <property type="match status" value="1"/>
</dbReference>
<feature type="chain" id="PRO_5022230971" evidence="2">
    <location>
        <begin position="19"/>
        <end position="655"/>
    </location>
</feature>
<accession>A0A518RCG1</accession>
<dbReference type="InterPro" id="IPR008979">
    <property type="entry name" value="Galactose-bd-like_sf"/>
</dbReference>
<dbReference type="KEGG" id="ssua:FPZ54_03285"/>
<dbReference type="InterPro" id="IPR005181">
    <property type="entry name" value="SASA"/>
</dbReference>
<protein>
    <submittedName>
        <fullName evidence="4">Sialate O-acetylesterase</fullName>
    </submittedName>
</protein>
<dbReference type="OrthoDB" id="9795554at2"/>
<dbReference type="Proteomes" id="UP000318055">
    <property type="component" value="Chromosome"/>
</dbReference>
<feature type="domain" description="Sialate O-acetylesterase" evidence="3">
    <location>
        <begin position="435"/>
        <end position="531"/>
    </location>
</feature>
<dbReference type="Pfam" id="PF03629">
    <property type="entry name" value="SASA"/>
    <property type="match status" value="2"/>
</dbReference>
<name>A0A518RCG1_9SPHN</name>
<feature type="domain" description="Sialate O-acetylesterase" evidence="3">
    <location>
        <begin position="104"/>
        <end position="208"/>
    </location>
</feature>
<keyword evidence="2" id="KW-0732">Signal</keyword>
<keyword evidence="5" id="KW-1185">Reference proteome</keyword>
<dbReference type="SUPFAM" id="SSF52266">
    <property type="entry name" value="SGNH hydrolase"/>
    <property type="match status" value="1"/>
</dbReference>
<keyword evidence="1" id="KW-0378">Hydrolase</keyword>
<evidence type="ECO:0000313" key="5">
    <source>
        <dbReference type="Proteomes" id="UP000318055"/>
    </source>
</evidence>
<sequence>MIRPVLIALAFAAPPALAGPLVVAPHLSSHMVLQQGKSAAFRGSGAQPGEQVTVSFNAASASAAADAQGRWQVTLPPLAPGQGGTVIVRTASGQSTRLDDVVTGDVWLCSGQSNMDLPVSGSANPERTARESAGLPIRLLKVKRTASATPAREIVPEFGWARAAPDVVSGFSAACWYMAREILNHDPKTPLGMIHAAWGGSTIEDWMSPAALRAAGASKDQLGWVERYAMNPHAAVAAAAAATDDWAERVDPGSTDAAWAAPGFDDNSWDRIAVPGQWERSGIDGLRGYDGIMWFRNRIALTAAEVASTQDATLHLGRIDERDTLWVNGVRVGATLVAAEQRSYRIPAGVLRAGDNIIAVRVIDEMGGGGFSGPSEALSLALSATARKPLPRTWRYRRGTTESAWSEAPPAIPWSMPRGMTMAWNGMIAPLGGTGLRGIAWYQGESNSSRAGSYPALLRAWRSSWRTYFADPSLPVVIVQLPGYGPRSARPVDAPWARLREAQRLVALDDPATGLAVAIDLGIPGDIHPAHKDVVGQRMGQEALRIAYGAKRPAAPQPVAAVRTSQGIAITFAGLAGGLDVIGAAEPIGFELCDAKGTCRFARARVVQDRVVLVEPGNPAIEIRYAWQGSPPINLYARSGVPVPPFRIAIAAAKP</sequence>
<dbReference type="GO" id="GO:0005975">
    <property type="term" value="P:carbohydrate metabolic process"/>
    <property type="evidence" value="ECO:0007669"/>
    <property type="project" value="TreeGrafter"/>
</dbReference>
<dbReference type="GO" id="GO:0001681">
    <property type="term" value="F:sialate O-acetylesterase activity"/>
    <property type="evidence" value="ECO:0007669"/>
    <property type="project" value="InterPro"/>
</dbReference>
<dbReference type="AlphaFoldDB" id="A0A518RCG1"/>
<dbReference type="InterPro" id="IPR036514">
    <property type="entry name" value="SGNH_hydro_sf"/>
</dbReference>
<evidence type="ECO:0000313" key="4">
    <source>
        <dbReference type="EMBL" id="QDX25142.1"/>
    </source>
</evidence>
<dbReference type="Gene3D" id="2.60.120.260">
    <property type="entry name" value="Galactose-binding domain-like"/>
    <property type="match status" value="1"/>
</dbReference>
<dbReference type="PANTHER" id="PTHR22901:SF0">
    <property type="entry name" value="SIALATE O-ACETYLESTERASE"/>
    <property type="match status" value="1"/>
</dbReference>
<organism evidence="4 5">
    <name type="scientific">Sphingomonas suaedae</name>
    <dbReference type="NCBI Taxonomy" id="2599297"/>
    <lineage>
        <taxon>Bacteria</taxon>
        <taxon>Pseudomonadati</taxon>
        <taxon>Pseudomonadota</taxon>
        <taxon>Alphaproteobacteria</taxon>
        <taxon>Sphingomonadales</taxon>
        <taxon>Sphingomonadaceae</taxon>
        <taxon>Sphingomonas</taxon>
    </lineage>
</organism>
<dbReference type="InterPro" id="IPR013783">
    <property type="entry name" value="Ig-like_fold"/>
</dbReference>
<evidence type="ECO:0000256" key="1">
    <source>
        <dbReference type="ARBA" id="ARBA00022801"/>
    </source>
</evidence>
<dbReference type="PANTHER" id="PTHR22901">
    <property type="entry name" value="SIALATE O-ACETYLESTERASE"/>
    <property type="match status" value="1"/>
</dbReference>
<dbReference type="InterPro" id="IPR039329">
    <property type="entry name" value="SIAE"/>
</dbReference>